<evidence type="ECO:0000313" key="2">
    <source>
        <dbReference type="Proteomes" id="UP000507222"/>
    </source>
</evidence>
<proteinExistence type="predicted"/>
<protein>
    <submittedName>
        <fullName evidence="1">Uncharacterized protein</fullName>
    </submittedName>
</protein>
<dbReference type="AlphaFoldDB" id="A0A6J5TKH6"/>
<sequence length="63" mass="7603">MQDRIRAYINRSDKDEHITLRHVLRWLYFLDGAPPLKDYSQDIDIQFDEGPYAIRAKEGYMQE</sequence>
<dbReference type="EMBL" id="CAEKDK010000001">
    <property type="protein sequence ID" value="CAB4263757.1"/>
    <property type="molecule type" value="Genomic_DNA"/>
</dbReference>
<name>A0A6J5TKH6_PRUAR</name>
<dbReference type="Proteomes" id="UP000507222">
    <property type="component" value="Unassembled WGS sequence"/>
</dbReference>
<gene>
    <name evidence="1" type="ORF">CURHAP_LOCUS4723</name>
</gene>
<organism evidence="1 2">
    <name type="scientific">Prunus armeniaca</name>
    <name type="common">Apricot</name>
    <name type="synonym">Armeniaca vulgaris</name>
    <dbReference type="NCBI Taxonomy" id="36596"/>
    <lineage>
        <taxon>Eukaryota</taxon>
        <taxon>Viridiplantae</taxon>
        <taxon>Streptophyta</taxon>
        <taxon>Embryophyta</taxon>
        <taxon>Tracheophyta</taxon>
        <taxon>Spermatophyta</taxon>
        <taxon>Magnoliopsida</taxon>
        <taxon>eudicotyledons</taxon>
        <taxon>Gunneridae</taxon>
        <taxon>Pentapetalae</taxon>
        <taxon>rosids</taxon>
        <taxon>fabids</taxon>
        <taxon>Rosales</taxon>
        <taxon>Rosaceae</taxon>
        <taxon>Amygdaloideae</taxon>
        <taxon>Amygdaleae</taxon>
        <taxon>Prunus</taxon>
    </lineage>
</organism>
<reference evidence="1 2" key="1">
    <citation type="submission" date="2020-05" db="EMBL/GenBank/DDBJ databases">
        <authorList>
            <person name="Campoy J."/>
            <person name="Schneeberger K."/>
            <person name="Spophaly S."/>
        </authorList>
    </citation>
    <scope>NUCLEOTIDE SEQUENCE [LARGE SCALE GENOMIC DNA]</scope>
    <source>
        <strain evidence="1">PruArmRojPasFocal</strain>
    </source>
</reference>
<evidence type="ECO:0000313" key="1">
    <source>
        <dbReference type="EMBL" id="CAB4263757.1"/>
    </source>
</evidence>
<accession>A0A6J5TKH6</accession>